<keyword evidence="1" id="KW-0472">Membrane</keyword>
<dbReference type="EMBL" id="CP000828">
    <property type="protein sequence ID" value="ABW30901.1"/>
    <property type="molecule type" value="Genomic_DNA"/>
</dbReference>
<dbReference type="eggNOG" id="COG2370">
    <property type="taxonomic scope" value="Bacteria"/>
</dbReference>
<feature type="signal peptide" evidence="2">
    <location>
        <begin position="1"/>
        <end position="39"/>
    </location>
</feature>
<dbReference type="OrthoDB" id="9808192at2"/>
<dbReference type="HOGENOM" id="CLU_088877_1_0_3"/>
<feature type="transmembrane region" description="Helical" evidence="1">
    <location>
        <begin position="199"/>
        <end position="222"/>
    </location>
</feature>
<keyword evidence="1" id="KW-0812">Transmembrane</keyword>
<feature type="transmembrane region" description="Helical" evidence="1">
    <location>
        <begin position="63"/>
        <end position="81"/>
    </location>
</feature>
<feature type="transmembrane region" description="Helical" evidence="1">
    <location>
        <begin position="110"/>
        <end position="128"/>
    </location>
</feature>
<dbReference type="KEGG" id="amr:AM1_5965"/>
<organism evidence="3 4">
    <name type="scientific">Acaryochloris marina (strain MBIC 11017)</name>
    <dbReference type="NCBI Taxonomy" id="329726"/>
    <lineage>
        <taxon>Bacteria</taxon>
        <taxon>Bacillati</taxon>
        <taxon>Cyanobacteriota</taxon>
        <taxon>Cyanophyceae</taxon>
        <taxon>Acaryochloridales</taxon>
        <taxon>Acaryochloridaceae</taxon>
        <taxon>Acaryochloris</taxon>
    </lineage>
</organism>
<gene>
    <name evidence="3" type="ordered locus">AM1_5965</name>
</gene>
<protein>
    <submittedName>
        <fullName evidence="3">Hydrogenase accessory protein HupE / UreJ protein</fullName>
    </submittedName>
</protein>
<evidence type="ECO:0000256" key="2">
    <source>
        <dbReference type="SAM" id="SignalP"/>
    </source>
</evidence>
<dbReference type="Pfam" id="PF04955">
    <property type="entry name" value="HupE_UreJ"/>
    <property type="match status" value="1"/>
</dbReference>
<proteinExistence type="predicted"/>
<reference evidence="3 4" key="1">
    <citation type="journal article" date="2008" name="Proc. Natl. Acad. Sci. U.S.A.">
        <title>Niche adaptation and genome expansion in the chlorophyll d-producing cyanobacterium Acaryochloris marina.</title>
        <authorList>
            <person name="Swingley W.D."/>
            <person name="Chen M."/>
            <person name="Cheung P.C."/>
            <person name="Conrad A.L."/>
            <person name="Dejesa L.C."/>
            <person name="Hao J."/>
            <person name="Honchak B.M."/>
            <person name="Karbach L.E."/>
            <person name="Kurdoglu A."/>
            <person name="Lahiri S."/>
            <person name="Mastrian S.D."/>
            <person name="Miyashita H."/>
            <person name="Page L."/>
            <person name="Ramakrishna P."/>
            <person name="Satoh S."/>
            <person name="Sattley W.M."/>
            <person name="Shimada Y."/>
            <person name="Taylor H.L."/>
            <person name="Tomo T."/>
            <person name="Tsuchiya T."/>
            <person name="Wang Z.T."/>
            <person name="Raymond J."/>
            <person name="Mimuro M."/>
            <person name="Blankenship R.E."/>
            <person name="Touchman J.W."/>
        </authorList>
    </citation>
    <scope>NUCLEOTIDE SEQUENCE [LARGE SCALE GENOMIC DNA]</scope>
    <source>
        <strain evidence="4">MBIC 11017</strain>
    </source>
</reference>
<feature type="transmembrane region" description="Helical" evidence="1">
    <location>
        <begin position="86"/>
        <end position="104"/>
    </location>
</feature>
<keyword evidence="2" id="KW-0732">Signal</keyword>
<dbReference type="RefSeq" id="WP_012166103.1">
    <property type="nucleotide sequence ID" value="NC_009925.1"/>
</dbReference>
<accession>B0C2L3</accession>
<feature type="transmembrane region" description="Helical" evidence="1">
    <location>
        <begin position="165"/>
        <end position="187"/>
    </location>
</feature>
<evidence type="ECO:0000256" key="1">
    <source>
        <dbReference type="SAM" id="Phobius"/>
    </source>
</evidence>
<feature type="transmembrane region" description="Helical" evidence="1">
    <location>
        <begin position="135"/>
        <end position="153"/>
    </location>
</feature>
<dbReference type="Proteomes" id="UP000000268">
    <property type="component" value="Chromosome"/>
</dbReference>
<dbReference type="AlphaFoldDB" id="B0C2L3"/>
<evidence type="ECO:0000313" key="4">
    <source>
        <dbReference type="Proteomes" id="UP000000268"/>
    </source>
</evidence>
<sequence length="223" mass="23149">MAKKIGLSRLRSGKFLIWRTISASLISGLGLANSGAALAHHPFGGQTPTNFIEGFLSGLGHPMIGIDHFAFVVAVGLMAAILRHGFWVPAAFIATALLGTGIHLQSWDLLAPEFFISISIVILGGLLTLKQGPTLWLSTSIAAIAGVFHGYAYGEAIVGAEITPLVSYLAGFSVMQLAIAALAYICGKALNANAVKDSVLPTRFVGFAIAGMGLAFLSSVLLG</sequence>
<keyword evidence="4" id="KW-1185">Reference proteome</keyword>
<feature type="chain" id="PRO_5002748255" evidence="2">
    <location>
        <begin position="40"/>
        <end position="223"/>
    </location>
</feature>
<evidence type="ECO:0000313" key="3">
    <source>
        <dbReference type="EMBL" id="ABW30901.1"/>
    </source>
</evidence>
<dbReference type="InterPro" id="IPR007038">
    <property type="entry name" value="HupE_UreJ"/>
</dbReference>
<dbReference type="PIRSF" id="PIRSF016919">
    <property type="entry name" value="HupE_UreJ"/>
    <property type="match status" value="1"/>
</dbReference>
<keyword evidence="1" id="KW-1133">Transmembrane helix</keyword>
<dbReference type="STRING" id="329726.AM1_5965"/>
<name>B0C2L3_ACAM1</name>